<keyword evidence="4" id="KW-1185">Reference proteome</keyword>
<sequence length="101" mass="11771">MVADTHFFYVLHCKDDTFYGGYTTDLTRRLAEHNKGTGAKYTHPQSRRPLEMIHAEVFSTRSEATSAEATFKRLSRKQKEAYLKKPKSCYPVPKRNESKKR</sequence>
<organism evidence="3 4">
    <name type="scientific">Enterococcus phoeniculicola ATCC BAA-412</name>
    <dbReference type="NCBI Taxonomy" id="1158610"/>
    <lineage>
        <taxon>Bacteria</taxon>
        <taxon>Bacillati</taxon>
        <taxon>Bacillota</taxon>
        <taxon>Bacilli</taxon>
        <taxon>Lactobacillales</taxon>
        <taxon>Enterococcaceae</taxon>
        <taxon>Enterococcus</taxon>
    </lineage>
</organism>
<dbReference type="AlphaFoldDB" id="R3WSF5"/>
<proteinExistence type="inferred from homology"/>
<dbReference type="SUPFAM" id="SSF82771">
    <property type="entry name" value="GIY-YIG endonuclease"/>
    <property type="match status" value="1"/>
</dbReference>
<dbReference type="InterPro" id="IPR050190">
    <property type="entry name" value="UPF0213_domain"/>
</dbReference>
<name>R3WSF5_9ENTE</name>
<dbReference type="OrthoDB" id="9807770at2"/>
<dbReference type="Gene3D" id="3.40.1440.10">
    <property type="entry name" value="GIY-YIG endonuclease"/>
    <property type="match status" value="1"/>
</dbReference>
<dbReference type="RefSeq" id="WP_010768240.1">
    <property type="nucleotide sequence ID" value="NZ_ASWE01000003.1"/>
</dbReference>
<dbReference type="InterPro" id="IPR000305">
    <property type="entry name" value="GIY-YIG_endonuc"/>
</dbReference>
<protein>
    <submittedName>
        <fullName evidence="3">GIY-YIG nuclease superfamily protein</fullName>
    </submittedName>
</protein>
<dbReference type="PANTHER" id="PTHR34477">
    <property type="entry name" value="UPF0213 PROTEIN YHBQ"/>
    <property type="match status" value="1"/>
</dbReference>
<evidence type="ECO:0000313" key="4">
    <source>
        <dbReference type="Proteomes" id="UP000013785"/>
    </source>
</evidence>
<dbReference type="eggNOG" id="COG2827">
    <property type="taxonomic scope" value="Bacteria"/>
</dbReference>
<gene>
    <name evidence="3" type="ORF">UC3_01577</name>
</gene>
<dbReference type="PROSITE" id="PS50164">
    <property type="entry name" value="GIY_YIG"/>
    <property type="match status" value="1"/>
</dbReference>
<dbReference type="CDD" id="cd10456">
    <property type="entry name" value="GIY-YIG_UPF0213"/>
    <property type="match status" value="1"/>
</dbReference>
<accession>R3WSF5</accession>
<reference evidence="3 4" key="1">
    <citation type="submission" date="2013-02" db="EMBL/GenBank/DDBJ databases">
        <title>The Genome Sequence of Enterococcus phoeniculicola BAA-412.</title>
        <authorList>
            <consortium name="The Broad Institute Genome Sequencing Platform"/>
            <consortium name="The Broad Institute Genome Sequencing Center for Infectious Disease"/>
            <person name="Earl A.M."/>
            <person name="Gilmore M.S."/>
            <person name="Lebreton F."/>
            <person name="Walker B."/>
            <person name="Young S.K."/>
            <person name="Zeng Q."/>
            <person name="Gargeya S."/>
            <person name="Fitzgerald M."/>
            <person name="Haas B."/>
            <person name="Abouelleil A."/>
            <person name="Alvarado L."/>
            <person name="Arachchi H.M."/>
            <person name="Berlin A.M."/>
            <person name="Chapman S.B."/>
            <person name="Dewar J."/>
            <person name="Goldberg J."/>
            <person name="Griggs A."/>
            <person name="Gujja S."/>
            <person name="Hansen M."/>
            <person name="Howarth C."/>
            <person name="Imamovic A."/>
            <person name="Larimer J."/>
            <person name="McCowan C."/>
            <person name="Murphy C."/>
            <person name="Neiman D."/>
            <person name="Pearson M."/>
            <person name="Priest M."/>
            <person name="Roberts A."/>
            <person name="Saif S."/>
            <person name="Shea T."/>
            <person name="Sisk P."/>
            <person name="Sykes S."/>
            <person name="Wortman J."/>
            <person name="Nusbaum C."/>
            <person name="Birren B."/>
        </authorList>
    </citation>
    <scope>NUCLEOTIDE SEQUENCE [LARGE SCALE GENOMIC DNA]</scope>
    <source>
        <strain evidence="3 4">ATCC BAA-412</strain>
    </source>
</reference>
<dbReference type="PANTHER" id="PTHR34477:SF1">
    <property type="entry name" value="UPF0213 PROTEIN YHBQ"/>
    <property type="match status" value="1"/>
</dbReference>
<comment type="similarity">
    <text evidence="1">Belongs to the UPF0213 family.</text>
</comment>
<dbReference type="Pfam" id="PF01541">
    <property type="entry name" value="GIY-YIG"/>
    <property type="match status" value="1"/>
</dbReference>
<dbReference type="EMBL" id="AJAT01000013">
    <property type="protein sequence ID" value="EOL44760.1"/>
    <property type="molecule type" value="Genomic_DNA"/>
</dbReference>
<comment type="caution">
    <text evidence="3">The sequence shown here is derived from an EMBL/GenBank/DDBJ whole genome shotgun (WGS) entry which is preliminary data.</text>
</comment>
<feature type="domain" description="GIY-YIG" evidence="2">
    <location>
        <begin position="4"/>
        <end position="81"/>
    </location>
</feature>
<dbReference type="InterPro" id="IPR035901">
    <property type="entry name" value="GIY-YIG_endonuc_sf"/>
</dbReference>
<dbReference type="PATRIC" id="fig|1158610.3.peg.1563"/>
<dbReference type="Proteomes" id="UP000013785">
    <property type="component" value="Unassembled WGS sequence"/>
</dbReference>
<evidence type="ECO:0000256" key="1">
    <source>
        <dbReference type="ARBA" id="ARBA00007435"/>
    </source>
</evidence>
<dbReference type="HOGENOM" id="CLU_135650_0_3_9"/>
<evidence type="ECO:0000259" key="2">
    <source>
        <dbReference type="PROSITE" id="PS50164"/>
    </source>
</evidence>
<dbReference type="STRING" id="154621.RV11_GL002510"/>
<evidence type="ECO:0000313" key="3">
    <source>
        <dbReference type="EMBL" id="EOL44760.1"/>
    </source>
</evidence>